<name>A0A7X5HTE4_9FIRM</name>
<dbReference type="Proteomes" id="UP000461585">
    <property type="component" value="Unassembled WGS sequence"/>
</dbReference>
<keyword evidence="9" id="KW-1185">Reference proteome</keyword>
<dbReference type="Gene3D" id="3.30.2350.10">
    <property type="entry name" value="Pseudouridine synthase"/>
    <property type="match status" value="1"/>
</dbReference>
<dbReference type="PANTHER" id="PTHR21600">
    <property type="entry name" value="MITOCHONDRIAL RNA PSEUDOURIDINE SYNTHASE"/>
    <property type="match status" value="1"/>
</dbReference>
<comment type="similarity">
    <text evidence="2">Belongs to the pseudouridine synthase RluA family.</text>
</comment>
<dbReference type="AlphaFoldDB" id="A0A7X5HTE4"/>
<comment type="caution">
    <text evidence="8">The sequence shown here is derived from an EMBL/GenBank/DDBJ whole genome shotgun (WGS) entry which is preliminary data.</text>
</comment>
<dbReference type="GO" id="GO:0006396">
    <property type="term" value="P:RNA processing"/>
    <property type="evidence" value="ECO:0007669"/>
    <property type="project" value="UniProtKB-ARBA"/>
</dbReference>
<sequence length="320" mass="36258">MESFRIGREEANQRVDKIVMKILDKAPKAFIYKMFRKKNILLNGKRISGQEIGAEGDEIEIYFTKETFRTFSSPRLPRGPKSKSAPHLEVLYEDEHLLVCNKPVGILSQPGPETPGEESLVEMIEDHVGARGFFKPGICNRLDRNTSGVVVAGKDVRTLQALNLAVKEHRVEKLYHCLVEGVFQDREKVLVSYWTKDHSNNRAKIHSQPPKEAYELVEIRIQLLKAGPGHSLLEVDLRTGKSHQIRAQLASIGHPVVGDFKYGSRSSNHRLKERYGVGSQLLHARTYAFRGLEGELEPLDGKTFTAPYPEMFERMMGLLL</sequence>
<evidence type="ECO:0000313" key="9">
    <source>
        <dbReference type="Proteomes" id="UP000461585"/>
    </source>
</evidence>
<dbReference type="RefSeq" id="WP_162369048.1">
    <property type="nucleotide sequence ID" value="NZ_JAAEEH010000001.1"/>
</dbReference>
<dbReference type="InterPro" id="IPR050188">
    <property type="entry name" value="RluA_PseudoU_synthase"/>
</dbReference>
<dbReference type="InterPro" id="IPR020103">
    <property type="entry name" value="PsdUridine_synth_cat_dom_sf"/>
</dbReference>
<evidence type="ECO:0000256" key="4">
    <source>
        <dbReference type="ARBA" id="ARBA00031870"/>
    </source>
</evidence>
<evidence type="ECO:0000256" key="5">
    <source>
        <dbReference type="ARBA" id="ARBA00033164"/>
    </source>
</evidence>
<dbReference type="Pfam" id="PF00849">
    <property type="entry name" value="PseudoU_synth_2"/>
    <property type="match status" value="1"/>
</dbReference>
<dbReference type="CDD" id="cd02869">
    <property type="entry name" value="PseudoU_synth_RluA_like"/>
    <property type="match status" value="1"/>
</dbReference>
<dbReference type="InterPro" id="IPR006145">
    <property type="entry name" value="PsdUridine_synth_RsuA/RluA"/>
</dbReference>
<comment type="catalytic activity">
    <reaction evidence="1">
        <text>a uridine in RNA = a pseudouridine in RNA</text>
        <dbReference type="Rhea" id="RHEA:48348"/>
        <dbReference type="Rhea" id="RHEA-COMP:12068"/>
        <dbReference type="Rhea" id="RHEA-COMP:12069"/>
        <dbReference type="ChEBI" id="CHEBI:65314"/>
        <dbReference type="ChEBI" id="CHEBI:65315"/>
    </reaction>
</comment>
<dbReference type="InterPro" id="IPR036986">
    <property type="entry name" value="S4_RNA-bd_sf"/>
</dbReference>
<dbReference type="SUPFAM" id="SSF55120">
    <property type="entry name" value="Pseudouridine synthase"/>
    <property type="match status" value="1"/>
</dbReference>
<evidence type="ECO:0000256" key="2">
    <source>
        <dbReference type="ARBA" id="ARBA00010876"/>
    </source>
</evidence>
<organism evidence="8 9">
    <name type="scientific">Anaerotalea alkaliphila</name>
    <dbReference type="NCBI Taxonomy" id="2662126"/>
    <lineage>
        <taxon>Bacteria</taxon>
        <taxon>Bacillati</taxon>
        <taxon>Bacillota</taxon>
        <taxon>Clostridia</taxon>
        <taxon>Eubacteriales</taxon>
        <taxon>Anaerotalea</taxon>
    </lineage>
</organism>
<protein>
    <recommendedName>
        <fullName evidence="4">RNA pseudouridylate synthase</fullName>
    </recommendedName>
    <alternativeName>
        <fullName evidence="5">RNA-uridine isomerase</fullName>
    </alternativeName>
</protein>
<feature type="domain" description="Pseudouridine synthase RsuA/RluA-like" evidence="7">
    <location>
        <begin position="96"/>
        <end position="251"/>
    </location>
</feature>
<dbReference type="EMBL" id="JAAEEH010000001">
    <property type="protein sequence ID" value="NDL66330.1"/>
    <property type="molecule type" value="Genomic_DNA"/>
</dbReference>
<dbReference type="PROSITE" id="PS50889">
    <property type="entry name" value="S4"/>
    <property type="match status" value="1"/>
</dbReference>
<dbReference type="GO" id="GO:0140098">
    <property type="term" value="F:catalytic activity, acting on RNA"/>
    <property type="evidence" value="ECO:0007669"/>
    <property type="project" value="UniProtKB-ARBA"/>
</dbReference>
<dbReference type="InterPro" id="IPR006224">
    <property type="entry name" value="PsdUridine_synth_RluA-like_CS"/>
</dbReference>
<dbReference type="Gene3D" id="3.10.290.10">
    <property type="entry name" value="RNA-binding S4 domain"/>
    <property type="match status" value="1"/>
</dbReference>
<keyword evidence="6" id="KW-0694">RNA-binding</keyword>
<dbReference type="GO" id="GO:0003723">
    <property type="term" value="F:RNA binding"/>
    <property type="evidence" value="ECO:0007669"/>
    <property type="project" value="UniProtKB-KW"/>
</dbReference>
<dbReference type="GO" id="GO:0001522">
    <property type="term" value="P:pseudouridine synthesis"/>
    <property type="evidence" value="ECO:0007669"/>
    <property type="project" value="InterPro"/>
</dbReference>
<evidence type="ECO:0000259" key="7">
    <source>
        <dbReference type="Pfam" id="PF00849"/>
    </source>
</evidence>
<dbReference type="GO" id="GO:0009982">
    <property type="term" value="F:pseudouridine synthase activity"/>
    <property type="evidence" value="ECO:0007669"/>
    <property type="project" value="InterPro"/>
</dbReference>
<reference evidence="8 9" key="1">
    <citation type="submission" date="2020-01" db="EMBL/GenBank/DDBJ databases">
        <title>Anaeroalcalibacter tamaniensis gen. nov., sp. nov., moderately halophilic strictly anaerobic fermenter bacterium from mud volcano of Taman peninsula.</title>
        <authorList>
            <person name="Frolova A."/>
            <person name="Merkel A.Y."/>
            <person name="Slobodkin A.I."/>
        </authorList>
    </citation>
    <scope>NUCLEOTIDE SEQUENCE [LARGE SCALE GENOMIC DNA]</scope>
    <source>
        <strain evidence="8 9">F-3ap</strain>
    </source>
</reference>
<dbReference type="PROSITE" id="PS01129">
    <property type="entry name" value="PSI_RLU"/>
    <property type="match status" value="1"/>
</dbReference>
<evidence type="ECO:0000313" key="8">
    <source>
        <dbReference type="EMBL" id="NDL66330.1"/>
    </source>
</evidence>
<dbReference type="PANTHER" id="PTHR21600:SF83">
    <property type="entry name" value="PSEUDOURIDYLATE SYNTHASE RPUSD4, MITOCHONDRIAL"/>
    <property type="match status" value="1"/>
</dbReference>
<evidence type="ECO:0000256" key="6">
    <source>
        <dbReference type="PROSITE-ProRule" id="PRU00182"/>
    </source>
</evidence>
<keyword evidence="3" id="KW-0413">Isomerase</keyword>
<evidence type="ECO:0000256" key="1">
    <source>
        <dbReference type="ARBA" id="ARBA00000073"/>
    </source>
</evidence>
<gene>
    <name evidence="8" type="ORF">GXN74_01030</name>
</gene>
<evidence type="ECO:0000256" key="3">
    <source>
        <dbReference type="ARBA" id="ARBA00023235"/>
    </source>
</evidence>
<proteinExistence type="inferred from homology"/>
<accession>A0A7X5HTE4</accession>